<keyword evidence="2" id="KW-0378">Hydrolase</keyword>
<feature type="domain" description="Peptidase S9 prolyl oligopeptidase catalytic" evidence="4">
    <location>
        <begin position="465"/>
        <end position="671"/>
    </location>
</feature>
<keyword evidence="3" id="KW-0645">Protease</keyword>
<dbReference type="PANTHER" id="PTHR42776">
    <property type="entry name" value="SERINE PEPTIDASE S9 FAMILY MEMBER"/>
    <property type="match status" value="1"/>
</dbReference>
<dbReference type="Pfam" id="PF07676">
    <property type="entry name" value="PD40"/>
    <property type="match status" value="2"/>
</dbReference>
<keyword evidence="6" id="KW-1185">Reference proteome</keyword>
<dbReference type="InterPro" id="IPR001375">
    <property type="entry name" value="Peptidase_S9_cat"/>
</dbReference>
<dbReference type="SUPFAM" id="SSF82171">
    <property type="entry name" value="DPP6 N-terminal domain-like"/>
    <property type="match status" value="1"/>
</dbReference>
<gene>
    <name evidence="5" type="ORF">AMOR_26380</name>
</gene>
<dbReference type="Gene3D" id="3.40.50.1820">
    <property type="entry name" value="alpha/beta hydrolase"/>
    <property type="match status" value="1"/>
</dbReference>
<dbReference type="InterPro" id="IPR011042">
    <property type="entry name" value="6-blade_b-propeller_TolB-like"/>
</dbReference>
<dbReference type="RefSeq" id="WP_248361817.1">
    <property type="nucleotide sequence ID" value="NZ_AP025591.1"/>
</dbReference>
<accession>A0ABM7WVV7</accession>
<dbReference type="EMBL" id="AP025591">
    <property type="protein sequence ID" value="BDG03642.1"/>
    <property type="molecule type" value="Genomic_DNA"/>
</dbReference>
<proteinExistence type="predicted"/>
<sequence length="682" mass="72789">MFTSLLLVALAAAPRPFTVDDLLALERAGDPAISPDGALVAYTVARAAPGGEKLVSAVWVVPARGPAAAARRLTFGDETVAAPAFSPDGRRIAFLSNRRGSARQVFVLDLAGGEAAQATDLPGGVSELLWSADGKALLVTSDVDPACGADAACNRRATEAASKAPHAATRLLFRHWNEWRDRVRSHLLVVPLDGGAVRDLTPGDHDVPPSDRGGRRDLALSPDGQLVYFVKVSDPVEAISTNGDVYAVPVAGGEARRITTGEGWDGVPRPSPDGKRIAWLSMARAGYEADRLRVMVADADGKNARDLTATVDVSAQELWWARGGKVLRFTALVGPRHQVFEVDAAGGSVRPISRLSVNLNALAVARDGELAAATVDTLTAPPEIALVAPAPRNDRALAATTLTALGARALEGIALGSVRPLEATGKDGATIHGLVVLPPGHRDGERHPAVVLVHGGPQGAWIDGWSFRWNPLLYAARGWTVVLPNPRGSTGYGQAYEDAVRNDWGGLPYDDVMRLTDAAVAAGLADGARMCAAGASYGGYMVNWINGQTDRFRCLVTHAGDFDTHAAYYDTEELWFPEWEMGGPAYENAEAYDRWSPRRFVSRWKTPTLVTHGELDFRVTVTQGLSTFTALQRRGIPSKLLVFPDEGHWISKPRNAKVFHEEVLGWIERFLAAGPAQAAAAP</sequence>
<reference evidence="6" key="1">
    <citation type="journal article" date="2022" name="Int. J. Syst. Evol. Microbiol.">
        <title>Anaeromyxobacter oryzae sp. nov., Anaeromyxobacter diazotrophicus sp. nov. and Anaeromyxobacter paludicola sp. nov., isolated from paddy soils.</title>
        <authorList>
            <person name="Itoh H."/>
            <person name="Xu Z."/>
            <person name="Mise K."/>
            <person name="Masuda Y."/>
            <person name="Ushijima N."/>
            <person name="Hayakawa C."/>
            <person name="Shiratori Y."/>
            <person name="Senoo K."/>
        </authorList>
    </citation>
    <scope>NUCLEOTIDE SEQUENCE [LARGE SCALE GENOMIC DNA]</scope>
    <source>
        <strain evidence="6">Red232</strain>
    </source>
</reference>
<keyword evidence="1" id="KW-0732">Signal</keyword>
<evidence type="ECO:0000256" key="3">
    <source>
        <dbReference type="ARBA" id="ARBA00022825"/>
    </source>
</evidence>
<evidence type="ECO:0000313" key="5">
    <source>
        <dbReference type="EMBL" id="BDG03642.1"/>
    </source>
</evidence>
<organism evidence="5 6">
    <name type="scientific">Anaeromyxobacter oryzae</name>
    <dbReference type="NCBI Taxonomy" id="2918170"/>
    <lineage>
        <taxon>Bacteria</taxon>
        <taxon>Pseudomonadati</taxon>
        <taxon>Myxococcota</taxon>
        <taxon>Myxococcia</taxon>
        <taxon>Myxococcales</taxon>
        <taxon>Cystobacterineae</taxon>
        <taxon>Anaeromyxobacteraceae</taxon>
        <taxon>Anaeromyxobacter</taxon>
    </lineage>
</organism>
<dbReference type="InterPro" id="IPR029058">
    <property type="entry name" value="AB_hydrolase_fold"/>
</dbReference>
<dbReference type="InterPro" id="IPR011659">
    <property type="entry name" value="WD40"/>
</dbReference>
<evidence type="ECO:0000256" key="1">
    <source>
        <dbReference type="ARBA" id="ARBA00022729"/>
    </source>
</evidence>
<dbReference type="SUPFAM" id="SSF53474">
    <property type="entry name" value="alpha/beta-Hydrolases"/>
    <property type="match status" value="1"/>
</dbReference>
<dbReference type="Gene3D" id="2.120.10.30">
    <property type="entry name" value="TolB, C-terminal domain"/>
    <property type="match status" value="2"/>
</dbReference>
<evidence type="ECO:0000259" key="4">
    <source>
        <dbReference type="Pfam" id="PF00326"/>
    </source>
</evidence>
<name>A0ABM7WVV7_9BACT</name>
<dbReference type="Proteomes" id="UP001162891">
    <property type="component" value="Chromosome"/>
</dbReference>
<dbReference type="Pfam" id="PF00326">
    <property type="entry name" value="Peptidase_S9"/>
    <property type="match status" value="1"/>
</dbReference>
<evidence type="ECO:0000313" key="6">
    <source>
        <dbReference type="Proteomes" id="UP001162891"/>
    </source>
</evidence>
<keyword evidence="3" id="KW-0720">Serine protease</keyword>
<protein>
    <submittedName>
        <fullName evidence="5">Prolyl oligopeptidase</fullName>
    </submittedName>
</protein>
<dbReference type="PANTHER" id="PTHR42776:SF13">
    <property type="entry name" value="DIPEPTIDYL-PEPTIDASE 5"/>
    <property type="match status" value="1"/>
</dbReference>
<evidence type="ECO:0000256" key="2">
    <source>
        <dbReference type="ARBA" id="ARBA00022801"/>
    </source>
</evidence>